<accession>A0A6A6XDI7</accession>
<evidence type="ECO:0000313" key="2">
    <source>
        <dbReference type="Proteomes" id="UP000799757"/>
    </source>
</evidence>
<dbReference type="AlphaFoldDB" id="A0A6A6XDI7"/>
<proteinExistence type="predicted"/>
<reference evidence="1" key="1">
    <citation type="journal article" date="2020" name="Stud. Mycol.">
        <title>101 Dothideomycetes genomes: a test case for predicting lifestyles and emergence of pathogens.</title>
        <authorList>
            <person name="Haridas S."/>
            <person name="Albert R."/>
            <person name="Binder M."/>
            <person name="Bloem J."/>
            <person name="Labutti K."/>
            <person name="Salamov A."/>
            <person name="Andreopoulos B."/>
            <person name="Baker S."/>
            <person name="Barry K."/>
            <person name="Bills G."/>
            <person name="Bluhm B."/>
            <person name="Cannon C."/>
            <person name="Castanera R."/>
            <person name="Culley D."/>
            <person name="Daum C."/>
            <person name="Ezra D."/>
            <person name="Gonzalez J."/>
            <person name="Henrissat B."/>
            <person name="Kuo A."/>
            <person name="Liang C."/>
            <person name="Lipzen A."/>
            <person name="Lutzoni F."/>
            <person name="Magnuson J."/>
            <person name="Mondo S."/>
            <person name="Nolan M."/>
            <person name="Ohm R."/>
            <person name="Pangilinan J."/>
            <person name="Park H.-J."/>
            <person name="Ramirez L."/>
            <person name="Alfaro M."/>
            <person name="Sun H."/>
            <person name="Tritt A."/>
            <person name="Yoshinaga Y."/>
            <person name="Zwiers L.-H."/>
            <person name="Turgeon B."/>
            <person name="Goodwin S."/>
            <person name="Spatafora J."/>
            <person name="Crous P."/>
            <person name="Grigoriev I."/>
        </authorList>
    </citation>
    <scope>NUCLEOTIDE SEQUENCE</scope>
    <source>
        <strain evidence="1">CBS 109.77</strain>
    </source>
</reference>
<dbReference type="OrthoDB" id="3795853at2759"/>
<evidence type="ECO:0000313" key="1">
    <source>
        <dbReference type="EMBL" id="KAF2794502.1"/>
    </source>
</evidence>
<name>A0A6A6XDI7_9PLEO</name>
<sequence length="402" mass="45135">MSYLAMEQCLATATLPNLISENISALRAPFHTSVNRAEPSTKPSWETPSGPGSLISIENYLDRVVTPSNRTITIFTAGYVQTTVLNQYIKHILENNPGLERSQILTWDSIFGDSWLSNIISSLPSSHSWVPGARSYYALASRATDAVQLLMPFRKNHADPYQDGRGTPWTSYIYPTLSRNPSISSISIIDPTNFSRRRVIWRQRDTPFRRPVNLGSNFLLPNITDPTFLDTIIEEGGMIPSTPYPTVFWSSLCEDTETCLDRSEAVVKRFISEHLEGKGVHWFALPTYLGSNPILLDSHVLGPYLSISPDSPCFQEVGPAAVLEAEMAQGVAYVILRQDADLERASNGVKKTCWWCVCELSILTRNLKVSEVVRVDVEDFGRRRVVWRRGMLPLGRDPKLRS</sequence>
<keyword evidence="2" id="KW-1185">Reference proteome</keyword>
<dbReference type="Proteomes" id="UP000799757">
    <property type="component" value="Unassembled WGS sequence"/>
</dbReference>
<gene>
    <name evidence="1" type="ORF">K505DRAFT_361000</name>
</gene>
<dbReference type="EMBL" id="MU001888">
    <property type="protein sequence ID" value="KAF2794502.1"/>
    <property type="molecule type" value="Genomic_DNA"/>
</dbReference>
<protein>
    <submittedName>
        <fullName evidence="1">Uncharacterized protein</fullName>
    </submittedName>
</protein>
<organism evidence="1 2">
    <name type="scientific">Melanomma pulvis-pyrius CBS 109.77</name>
    <dbReference type="NCBI Taxonomy" id="1314802"/>
    <lineage>
        <taxon>Eukaryota</taxon>
        <taxon>Fungi</taxon>
        <taxon>Dikarya</taxon>
        <taxon>Ascomycota</taxon>
        <taxon>Pezizomycotina</taxon>
        <taxon>Dothideomycetes</taxon>
        <taxon>Pleosporomycetidae</taxon>
        <taxon>Pleosporales</taxon>
        <taxon>Melanommataceae</taxon>
        <taxon>Melanomma</taxon>
    </lineage>
</organism>